<dbReference type="SUPFAM" id="SSF57756">
    <property type="entry name" value="Retrovirus zinc finger-like domains"/>
    <property type="match status" value="1"/>
</dbReference>
<dbReference type="EMBL" id="QJKJ01004786">
    <property type="protein sequence ID" value="RDX92772.1"/>
    <property type="molecule type" value="Genomic_DNA"/>
</dbReference>
<comment type="caution">
    <text evidence="2">The sequence shown here is derived from an EMBL/GenBank/DDBJ whole genome shotgun (WGS) entry which is preliminary data.</text>
</comment>
<keyword evidence="3" id="KW-1185">Reference proteome</keyword>
<organism evidence="2 3">
    <name type="scientific">Mucuna pruriens</name>
    <name type="common">Velvet bean</name>
    <name type="synonym">Dolichos pruriens</name>
    <dbReference type="NCBI Taxonomy" id="157652"/>
    <lineage>
        <taxon>Eukaryota</taxon>
        <taxon>Viridiplantae</taxon>
        <taxon>Streptophyta</taxon>
        <taxon>Embryophyta</taxon>
        <taxon>Tracheophyta</taxon>
        <taxon>Spermatophyta</taxon>
        <taxon>Magnoliopsida</taxon>
        <taxon>eudicotyledons</taxon>
        <taxon>Gunneridae</taxon>
        <taxon>Pentapetalae</taxon>
        <taxon>rosids</taxon>
        <taxon>fabids</taxon>
        <taxon>Fabales</taxon>
        <taxon>Fabaceae</taxon>
        <taxon>Papilionoideae</taxon>
        <taxon>50 kb inversion clade</taxon>
        <taxon>NPAAA clade</taxon>
        <taxon>indigoferoid/millettioid clade</taxon>
        <taxon>Phaseoleae</taxon>
        <taxon>Mucuna</taxon>
    </lineage>
</organism>
<accession>A0A371GQF3</accession>
<dbReference type="AlphaFoldDB" id="A0A371GQF3"/>
<feature type="compositionally biased region" description="Basic and acidic residues" evidence="1">
    <location>
        <begin position="57"/>
        <end position="69"/>
    </location>
</feature>
<dbReference type="InterPro" id="IPR036875">
    <property type="entry name" value="Znf_CCHC_sf"/>
</dbReference>
<dbReference type="GO" id="GO:0003676">
    <property type="term" value="F:nucleic acid binding"/>
    <property type="evidence" value="ECO:0007669"/>
    <property type="project" value="InterPro"/>
</dbReference>
<gene>
    <name evidence="2" type="ORF">CR513_25047</name>
</gene>
<evidence type="ECO:0000313" key="3">
    <source>
        <dbReference type="Proteomes" id="UP000257109"/>
    </source>
</evidence>
<name>A0A371GQF3_MUCPR</name>
<feature type="compositionally biased region" description="Low complexity" evidence="1">
    <location>
        <begin position="70"/>
        <end position="81"/>
    </location>
</feature>
<dbReference type="GO" id="GO:0008270">
    <property type="term" value="F:zinc ion binding"/>
    <property type="evidence" value="ECO:0007669"/>
    <property type="project" value="InterPro"/>
</dbReference>
<protein>
    <recommendedName>
        <fullName evidence="4">CCHC-type domain-containing protein</fullName>
    </recommendedName>
</protein>
<dbReference type="Proteomes" id="UP000257109">
    <property type="component" value="Unassembled WGS sequence"/>
</dbReference>
<proteinExistence type="predicted"/>
<reference evidence="2" key="1">
    <citation type="submission" date="2018-05" db="EMBL/GenBank/DDBJ databases">
        <title>Draft genome of Mucuna pruriens seed.</title>
        <authorList>
            <person name="Nnadi N.E."/>
            <person name="Vos R."/>
            <person name="Hasami M.H."/>
            <person name="Devisetty U.K."/>
            <person name="Aguiy J.C."/>
        </authorList>
    </citation>
    <scope>NUCLEOTIDE SEQUENCE [LARGE SCALE GENOMIC DNA]</scope>
    <source>
        <strain evidence="2">JCA_2017</strain>
    </source>
</reference>
<evidence type="ECO:0000313" key="2">
    <source>
        <dbReference type="EMBL" id="RDX92772.1"/>
    </source>
</evidence>
<evidence type="ECO:0008006" key="4">
    <source>
        <dbReference type="Google" id="ProtNLM"/>
    </source>
</evidence>
<feature type="region of interest" description="Disordered" evidence="1">
    <location>
        <begin position="57"/>
        <end position="83"/>
    </location>
</feature>
<feature type="non-terminal residue" evidence="2">
    <location>
        <position position="1"/>
    </location>
</feature>
<dbReference type="STRING" id="157652.A0A371GQF3"/>
<evidence type="ECO:0000256" key="1">
    <source>
        <dbReference type="SAM" id="MobiDB-lite"/>
    </source>
</evidence>
<sequence>MVELSQYSSMDNLVHQAEEGKLPNPVPTSKSNNIKCFRCLGKGYIALHCPNKRSMIMKEDGTMDSDSSKSESSSISQSDASCEYLPNEEGDLLMVRR</sequence>